<gene>
    <name evidence="4" type="ORF">H4R20_004705</name>
</gene>
<dbReference type="InterPro" id="IPR036020">
    <property type="entry name" value="WW_dom_sf"/>
</dbReference>
<feature type="region of interest" description="Disordered" evidence="2">
    <location>
        <begin position="92"/>
        <end position="118"/>
    </location>
</feature>
<evidence type="ECO:0000313" key="4">
    <source>
        <dbReference type="EMBL" id="KAJ2798758.1"/>
    </source>
</evidence>
<feature type="compositionally biased region" description="Acidic residues" evidence="2">
    <location>
        <begin position="163"/>
        <end position="176"/>
    </location>
</feature>
<keyword evidence="5" id="KW-1185">Reference proteome</keyword>
<keyword evidence="1" id="KW-0677">Repeat</keyword>
<dbReference type="InterPro" id="IPR001202">
    <property type="entry name" value="WW_dom"/>
</dbReference>
<dbReference type="InterPro" id="IPR036517">
    <property type="entry name" value="FF_domain_sf"/>
</dbReference>
<dbReference type="SMART" id="SM00456">
    <property type="entry name" value="WW"/>
    <property type="match status" value="1"/>
</dbReference>
<dbReference type="PANTHER" id="PTHR15377:SF3">
    <property type="entry name" value="WW DOMAIN-CONTAINING PROTEIN"/>
    <property type="match status" value="1"/>
</dbReference>
<feature type="compositionally biased region" description="Acidic residues" evidence="2">
    <location>
        <begin position="190"/>
        <end position="214"/>
    </location>
</feature>
<name>A0A9W8HR91_9FUNG</name>
<dbReference type="SUPFAM" id="SSF81698">
    <property type="entry name" value="FF domain"/>
    <property type="match status" value="2"/>
</dbReference>
<dbReference type="Gene3D" id="1.10.10.440">
    <property type="entry name" value="FF domain"/>
    <property type="match status" value="2"/>
</dbReference>
<dbReference type="Gene3D" id="2.20.70.10">
    <property type="match status" value="1"/>
</dbReference>
<feature type="region of interest" description="Disordered" evidence="2">
    <location>
        <begin position="154"/>
        <end position="176"/>
    </location>
</feature>
<dbReference type="InterPro" id="IPR002713">
    <property type="entry name" value="FF_domain"/>
</dbReference>
<dbReference type="GO" id="GO:0070063">
    <property type="term" value="F:RNA polymerase binding"/>
    <property type="evidence" value="ECO:0007669"/>
    <property type="project" value="InterPro"/>
</dbReference>
<dbReference type="PANTHER" id="PTHR15377">
    <property type="entry name" value="TRANSCRIPTION ELONGATION REGULATOR 1"/>
    <property type="match status" value="1"/>
</dbReference>
<accession>A0A9W8HR91</accession>
<evidence type="ECO:0000256" key="2">
    <source>
        <dbReference type="SAM" id="MobiDB-lite"/>
    </source>
</evidence>
<dbReference type="Pfam" id="PF01846">
    <property type="entry name" value="FF"/>
    <property type="match status" value="1"/>
</dbReference>
<organism evidence="4 5">
    <name type="scientific">Coemansia guatemalensis</name>
    <dbReference type="NCBI Taxonomy" id="2761395"/>
    <lineage>
        <taxon>Eukaryota</taxon>
        <taxon>Fungi</taxon>
        <taxon>Fungi incertae sedis</taxon>
        <taxon>Zoopagomycota</taxon>
        <taxon>Kickxellomycotina</taxon>
        <taxon>Kickxellomycetes</taxon>
        <taxon>Kickxellales</taxon>
        <taxon>Kickxellaceae</taxon>
        <taxon>Coemansia</taxon>
    </lineage>
</organism>
<dbReference type="OrthoDB" id="410044at2759"/>
<feature type="compositionally biased region" description="Basic and acidic residues" evidence="2">
    <location>
        <begin position="283"/>
        <end position="295"/>
    </location>
</feature>
<dbReference type="GO" id="GO:0005634">
    <property type="term" value="C:nucleus"/>
    <property type="evidence" value="ECO:0007669"/>
    <property type="project" value="TreeGrafter"/>
</dbReference>
<reference evidence="4" key="1">
    <citation type="submission" date="2022-07" db="EMBL/GenBank/DDBJ databases">
        <title>Phylogenomic reconstructions and comparative analyses of Kickxellomycotina fungi.</title>
        <authorList>
            <person name="Reynolds N.K."/>
            <person name="Stajich J.E."/>
            <person name="Barry K."/>
            <person name="Grigoriev I.V."/>
            <person name="Crous P."/>
            <person name="Smith M.E."/>
        </authorList>
    </citation>
    <scope>NUCLEOTIDE SEQUENCE</scope>
    <source>
        <strain evidence="4">NRRL 1565</strain>
    </source>
</reference>
<dbReference type="PROSITE" id="PS50020">
    <property type="entry name" value="WW_DOMAIN_2"/>
    <property type="match status" value="1"/>
</dbReference>
<feature type="domain" description="WW" evidence="3">
    <location>
        <begin position="117"/>
        <end position="144"/>
    </location>
</feature>
<dbReference type="SMART" id="SM00441">
    <property type="entry name" value="FF"/>
    <property type="match status" value="1"/>
</dbReference>
<feature type="region of interest" description="Disordered" evidence="2">
    <location>
        <begin position="189"/>
        <end position="219"/>
    </location>
</feature>
<dbReference type="EMBL" id="JANBUO010001326">
    <property type="protein sequence ID" value="KAJ2798758.1"/>
    <property type="molecule type" value="Genomic_DNA"/>
</dbReference>
<dbReference type="CDD" id="cd00201">
    <property type="entry name" value="WW"/>
    <property type="match status" value="1"/>
</dbReference>
<proteinExistence type="predicted"/>
<dbReference type="SUPFAM" id="SSF51045">
    <property type="entry name" value="WW domain"/>
    <property type="match status" value="1"/>
</dbReference>
<sequence length="353" mass="40978">MQSAGSQLPPGRPPQPPPEVLFATGHDWAVFLAPTDTQGKPYIPQEPYYYERNNGITTWIRPFDYVEPEATADNPNAALAVGEEWQRQEMERKRQIARKRAKQDKPVRQSNVQGTSWRQVETEQGRKYYYNTKTGVSCWEQPAEIADALREIEEQKTDQQEASADEDYQMEGTEMNEEDAEWMLAQMEAEQNEEEGEMEEDSDNREADVVEEPDTNSGTLLSKSECVERFKTMLREANVNPFGTWDMQMSKLQGDPRLADIKDPAEQQDLFDTVCSEIIAQRRQMDSEKQNDRSDQSGMSRDPFDQLLHEKVKKKTSFARFCQRNLKDPRYLTIKTSREREKRFTKHLESLAL</sequence>
<dbReference type="InterPro" id="IPR045148">
    <property type="entry name" value="TCRG1-like"/>
</dbReference>
<comment type="caution">
    <text evidence="4">The sequence shown here is derived from an EMBL/GenBank/DDBJ whole genome shotgun (WGS) entry which is preliminary data.</text>
</comment>
<dbReference type="PROSITE" id="PS01159">
    <property type="entry name" value="WW_DOMAIN_1"/>
    <property type="match status" value="1"/>
</dbReference>
<feature type="compositionally biased region" description="Polar residues" evidence="2">
    <location>
        <begin position="108"/>
        <end position="118"/>
    </location>
</feature>
<evidence type="ECO:0000313" key="5">
    <source>
        <dbReference type="Proteomes" id="UP001140094"/>
    </source>
</evidence>
<evidence type="ECO:0000259" key="3">
    <source>
        <dbReference type="PROSITE" id="PS50020"/>
    </source>
</evidence>
<feature type="region of interest" description="Disordered" evidence="2">
    <location>
        <begin position="281"/>
        <end position="305"/>
    </location>
</feature>
<protein>
    <recommendedName>
        <fullName evidence="3">WW domain-containing protein</fullName>
    </recommendedName>
</protein>
<dbReference type="Proteomes" id="UP001140094">
    <property type="component" value="Unassembled WGS sequence"/>
</dbReference>
<dbReference type="AlphaFoldDB" id="A0A9W8HR91"/>
<dbReference type="GO" id="GO:0003712">
    <property type="term" value="F:transcription coregulator activity"/>
    <property type="evidence" value="ECO:0007669"/>
    <property type="project" value="TreeGrafter"/>
</dbReference>
<dbReference type="Pfam" id="PF00397">
    <property type="entry name" value="WW"/>
    <property type="match status" value="1"/>
</dbReference>
<evidence type="ECO:0000256" key="1">
    <source>
        <dbReference type="ARBA" id="ARBA00022737"/>
    </source>
</evidence>